<dbReference type="InterPro" id="IPR001111">
    <property type="entry name" value="TGF-b_propeptide"/>
</dbReference>
<dbReference type="CDD" id="cd13761">
    <property type="entry name" value="TGF_beta_BMP5_like"/>
    <property type="match status" value="1"/>
</dbReference>
<accession>A0A3S0ZQJ5</accession>
<evidence type="ECO:0000256" key="8">
    <source>
        <dbReference type="RuleBase" id="RU000354"/>
    </source>
</evidence>
<evidence type="ECO:0000259" key="10">
    <source>
        <dbReference type="PROSITE" id="PS51362"/>
    </source>
</evidence>
<keyword evidence="4 9" id="KW-0732">Signal</keyword>
<evidence type="ECO:0000256" key="6">
    <source>
        <dbReference type="ARBA" id="ARBA00023157"/>
    </source>
</evidence>
<dbReference type="GO" id="GO:0005615">
    <property type="term" value="C:extracellular space"/>
    <property type="evidence" value="ECO:0007669"/>
    <property type="project" value="TreeGrafter"/>
</dbReference>
<feature type="signal peptide" evidence="9">
    <location>
        <begin position="1"/>
        <end position="19"/>
    </location>
</feature>
<comment type="similarity">
    <text evidence="2 8">Belongs to the TGF-beta family.</text>
</comment>
<feature type="chain" id="PRO_5018663247" description="TGF-beta family profile domain-containing protein" evidence="9">
    <location>
        <begin position="20"/>
        <end position="434"/>
    </location>
</feature>
<feature type="domain" description="TGF-beta family profile" evidence="10">
    <location>
        <begin position="309"/>
        <end position="434"/>
    </location>
</feature>
<dbReference type="InterPro" id="IPR001839">
    <property type="entry name" value="TGF-b_C"/>
</dbReference>
<evidence type="ECO:0000313" key="12">
    <source>
        <dbReference type="Proteomes" id="UP000271974"/>
    </source>
</evidence>
<reference evidence="11 12" key="1">
    <citation type="submission" date="2019-01" db="EMBL/GenBank/DDBJ databases">
        <title>A draft genome assembly of the solar-powered sea slug Elysia chlorotica.</title>
        <authorList>
            <person name="Cai H."/>
            <person name="Li Q."/>
            <person name="Fang X."/>
            <person name="Li J."/>
            <person name="Curtis N.E."/>
            <person name="Altenburger A."/>
            <person name="Shibata T."/>
            <person name="Feng M."/>
            <person name="Maeda T."/>
            <person name="Schwartz J.A."/>
            <person name="Shigenobu S."/>
            <person name="Lundholm N."/>
            <person name="Nishiyama T."/>
            <person name="Yang H."/>
            <person name="Hasebe M."/>
            <person name="Li S."/>
            <person name="Pierce S.K."/>
            <person name="Wang J."/>
        </authorList>
    </citation>
    <scope>NUCLEOTIDE SEQUENCE [LARGE SCALE GENOMIC DNA]</scope>
    <source>
        <strain evidence="11">EC2010</strain>
        <tissue evidence="11">Whole organism of an adult</tissue>
    </source>
</reference>
<gene>
    <name evidence="11" type="ORF">EGW08_008778</name>
</gene>
<evidence type="ECO:0000256" key="1">
    <source>
        <dbReference type="ARBA" id="ARBA00004613"/>
    </source>
</evidence>
<dbReference type="FunFam" id="2.10.90.10:FF:000001">
    <property type="entry name" value="Bone morphogenetic protein 4"/>
    <property type="match status" value="1"/>
</dbReference>
<keyword evidence="7" id="KW-0325">Glycoprotein</keyword>
<dbReference type="Pfam" id="PF00688">
    <property type="entry name" value="TGFb_propeptide"/>
    <property type="match status" value="1"/>
</dbReference>
<dbReference type="Pfam" id="PF00019">
    <property type="entry name" value="TGF_beta"/>
    <property type="match status" value="1"/>
</dbReference>
<organism evidence="11 12">
    <name type="scientific">Elysia chlorotica</name>
    <name type="common">Eastern emerald elysia</name>
    <name type="synonym">Sea slug</name>
    <dbReference type="NCBI Taxonomy" id="188477"/>
    <lineage>
        <taxon>Eukaryota</taxon>
        <taxon>Metazoa</taxon>
        <taxon>Spiralia</taxon>
        <taxon>Lophotrochozoa</taxon>
        <taxon>Mollusca</taxon>
        <taxon>Gastropoda</taxon>
        <taxon>Heterobranchia</taxon>
        <taxon>Euthyneura</taxon>
        <taxon>Panpulmonata</taxon>
        <taxon>Sacoglossa</taxon>
        <taxon>Placobranchoidea</taxon>
        <taxon>Plakobranchidae</taxon>
        <taxon>Elysia</taxon>
    </lineage>
</organism>
<comment type="subcellular location">
    <subcellularLocation>
        <location evidence="1">Secreted</location>
    </subcellularLocation>
</comment>
<keyword evidence="12" id="KW-1185">Reference proteome</keyword>
<dbReference type="Gene3D" id="2.60.120.970">
    <property type="match status" value="1"/>
</dbReference>
<keyword evidence="5 8" id="KW-0339">Growth factor</keyword>
<evidence type="ECO:0000256" key="7">
    <source>
        <dbReference type="ARBA" id="ARBA00023180"/>
    </source>
</evidence>
<dbReference type="OrthoDB" id="5987191at2759"/>
<evidence type="ECO:0000256" key="4">
    <source>
        <dbReference type="ARBA" id="ARBA00022729"/>
    </source>
</evidence>
<sequence length="434" mass="49446">MARIALLVLFAALVCQAFATSSFYTDNYRGQSIPMGKMEYQQKKNVQQDLLDLMGLYSKPNPRANRKIIQSASRFMMDLYESLKDLDDMGQSVEDTHIHISSRVNASALGLDPAKVEGSDVIVSFVNYARKIPHLRHKRDSAFYFDFSEVSVTEQVMGAELRIYKEATPDVKFRGQSFKIELYAFKQGRNWEEQVLKLESSLEVTADTKGWLLLDATQIAREWTLFPHTNMGLFLKVVDSNGKELHPHDLGIVGRKGAAERQPFLVGYMSVSQQVLERRSRAVRSLRSRRWAALDGTSFQDNPYTEFSRHRRDVPGNSWSASYENIRSHKNCQKHNLYINFRDIGFDHKFLIAPDGYRAFYCAGDCSFPLGIHMNATNHAIVQTLVHLMNPDDVPNPCCAPTQFGAITLLYYDDNTSVVLQRFRNMIVTACGCH</sequence>
<protein>
    <recommendedName>
        <fullName evidence="10">TGF-beta family profile domain-containing protein</fullName>
    </recommendedName>
</protein>
<dbReference type="GO" id="GO:0008083">
    <property type="term" value="F:growth factor activity"/>
    <property type="evidence" value="ECO:0007669"/>
    <property type="project" value="UniProtKB-KW"/>
</dbReference>
<evidence type="ECO:0000256" key="3">
    <source>
        <dbReference type="ARBA" id="ARBA00022525"/>
    </source>
</evidence>
<keyword evidence="6" id="KW-1015">Disulfide bond</keyword>
<evidence type="ECO:0000256" key="5">
    <source>
        <dbReference type="ARBA" id="ARBA00023030"/>
    </source>
</evidence>
<dbReference type="SMART" id="SM00204">
    <property type="entry name" value="TGFB"/>
    <property type="match status" value="1"/>
</dbReference>
<dbReference type="EMBL" id="RQTK01000242">
    <property type="protein sequence ID" value="RUS83462.1"/>
    <property type="molecule type" value="Genomic_DNA"/>
</dbReference>
<dbReference type="Gene3D" id="2.10.90.10">
    <property type="entry name" value="Cystine-knot cytokines"/>
    <property type="match status" value="1"/>
</dbReference>
<proteinExistence type="inferred from homology"/>
<dbReference type="AlphaFoldDB" id="A0A3S0ZQJ5"/>
<dbReference type="InterPro" id="IPR029034">
    <property type="entry name" value="Cystine-knot_cytokine"/>
</dbReference>
<evidence type="ECO:0000256" key="2">
    <source>
        <dbReference type="ARBA" id="ARBA00006656"/>
    </source>
</evidence>
<keyword evidence="3" id="KW-0964">Secreted</keyword>
<dbReference type="InterPro" id="IPR015615">
    <property type="entry name" value="TGF-beta-rel"/>
</dbReference>
<name>A0A3S0ZQJ5_ELYCH</name>
<dbReference type="PROSITE" id="PS00250">
    <property type="entry name" value="TGF_BETA_1"/>
    <property type="match status" value="1"/>
</dbReference>
<dbReference type="PANTHER" id="PTHR11848">
    <property type="entry name" value="TGF-BETA FAMILY"/>
    <property type="match status" value="1"/>
</dbReference>
<dbReference type="PROSITE" id="PS51362">
    <property type="entry name" value="TGF_BETA_2"/>
    <property type="match status" value="1"/>
</dbReference>
<dbReference type="GO" id="GO:0005125">
    <property type="term" value="F:cytokine activity"/>
    <property type="evidence" value="ECO:0007669"/>
    <property type="project" value="TreeGrafter"/>
</dbReference>
<comment type="caution">
    <text evidence="11">The sequence shown here is derived from an EMBL/GenBank/DDBJ whole genome shotgun (WGS) entry which is preliminary data.</text>
</comment>
<evidence type="ECO:0000313" key="11">
    <source>
        <dbReference type="EMBL" id="RUS83462.1"/>
    </source>
</evidence>
<dbReference type="InterPro" id="IPR017948">
    <property type="entry name" value="TGFb_CS"/>
</dbReference>
<dbReference type="PANTHER" id="PTHR11848:SF310">
    <property type="entry name" value="PROTEIN 60A-RELATED"/>
    <property type="match status" value="1"/>
</dbReference>
<dbReference type="SUPFAM" id="SSF57501">
    <property type="entry name" value="Cystine-knot cytokines"/>
    <property type="match status" value="1"/>
</dbReference>
<evidence type="ECO:0000256" key="9">
    <source>
        <dbReference type="SAM" id="SignalP"/>
    </source>
</evidence>
<dbReference type="STRING" id="188477.A0A3S0ZQJ5"/>
<dbReference type="Proteomes" id="UP000271974">
    <property type="component" value="Unassembled WGS sequence"/>
</dbReference>